<dbReference type="EMBL" id="CP144746">
    <property type="protein sequence ID" value="WVZ58697.1"/>
    <property type="molecule type" value="Genomic_DNA"/>
</dbReference>
<dbReference type="Proteomes" id="UP001341281">
    <property type="component" value="Chromosome 02"/>
</dbReference>
<keyword evidence="3" id="KW-1185">Reference proteome</keyword>
<name>A0AAQ3SRQ4_PASNO</name>
<organism evidence="2 3">
    <name type="scientific">Paspalum notatum var. saurae</name>
    <dbReference type="NCBI Taxonomy" id="547442"/>
    <lineage>
        <taxon>Eukaryota</taxon>
        <taxon>Viridiplantae</taxon>
        <taxon>Streptophyta</taxon>
        <taxon>Embryophyta</taxon>
        <taxon>Tracheophyta</taxon>
        <taxon>Spermatophyta</taxon>
        <taxon>Magnoliopsida</taxon>
        <taxon>Liliopsida</taxon>
        <taxon>Poales</taxon>
        <taxon>Poaceae</taxon>
        <taxon>PACMAD clade</taxon>
        <taxon>Panicoideae</taxon>
        <taxon>Andropogonodae</taxon>
        <taxon>Paspaleae</taxon>
        <taxon>Paspalinae</taxon>
        <taxon>Paspalum</taxon>
    </lineage>
</organism>
<evidence type="ECO:0000313" key="2">
    <source>
        <dbReference type="EMBL" id="WVZ58697.1"/>
    </source>
</evidence>
<gene>
    <name evidence="2" type="ORF">U9M48_008939</name>
</gene>
<feature type="region of interest" description="Disordered" evidence="1">
    <location>
        <begin position="37"/>
        <end position="98"/>
    </location>
</feature>
<protein>
    <submittedName>
        <fullName evidence="2">Uncharacterized protein</fullName>
    </submittedName>
</protein>
<dbReference type="AlphaFoldDB" id="A0AAQ3SRQ4"/>
<accession>A0AAQ3SRQ4</accession>
<feature type="compositionally biased region" description="Basic and acidic residues" evidence="1">
    <location>
        <begin position="69"/>
        <end position="78"/>
    </location>
</feature>
<evidence type="ECO:0000256" key="1">
    <source>
        <dbReference type="SAM" id="MobiDB-lite"/>
    </source>
</evidence>
<proteinExistence type="predicted"/>
<sequence>MGDLHESVQDVHLFDVFSQVGGEVSIPCCLRLASQHLPASLPSPGSTNVAAASSPMDSVGLSWTDLDGPEPKQRDLANRRQPQLIGGSRTTRAGIEGE</sequence>
<reference evidence="2 3" key="1">
    <citation type="submission" date="2024-02" db="EMBL/GenBank/DDBJ databases">
        <title>High-quality chromosome-scale genome assembly of Pensacola bahiagrass (Paspalum notatum Flugge var. saurae).</title>
        <authorList>
            <person name="Vega J.M."/>
            <person name="Podio M."/>
            <person name="Orjuela J."/>
            <person name="Siena L.A."/>
            <person name="Pessino S.C."/>
            <person name="Combes M.C."/>
            <person name="Mariac C."/>
            <person name="Albertini E."/>
            <person name="Pupilli F."/>
            <person name="Ortiz J.P.A."/>
            <person name="Leblanc O."/>
        </authorList>
    </citation>
    <scope>NUCLEOTIDE SEQUENCE [LARGE SCALE GENOMIC DNA]</scope>
    <source>
        <strain evidence="2">R1</strain>
        <tissue evidence="2">Leaf</tissue>
    </source>
</reference>
<evidence type="ECO:0000313" key="3">
    <source>
        <dbReference type="Proteomes" id="UP001341281"/>
    </source>
</evidence>